<gene>
    <name evidence="1" type="ORF">K443DRAFT_162402</name>
</gene>
<sequence>MRTVHKSCPRRPENFPRRWQMWSPCRIHPRIHAGRTYSRPYSPHLSLQRSCTSIFKSKPIFEWFFTTHWLAHFHDNIQSNSLTMFIDHHSATLYALVFGAELVPILTLARSAGAGTQRREFFLSKVVTDGKRIYDC</sequence>
<reference evidence="2" key="2">
    <citation type="submission" date="2015-01" db="EMBL/GenBank/DDBJ databases">
        <title>Evolutionary Origins and Diversification of the Mycorrhizal Mutualists.</title>
        <authorList>
            <consortium name="DOE Joint Genome Institute"/>
            <consortium name="Mycorrhizal Genomics Consortium"/>
            <person name="Kohler A."/>
            <person name="Kuo A."/>
            <person name="Nagy L.G."/>
            <person name="Floudas D."/>
            <person name="Copeland A."/>
            <person name="Barry K.W."/>
            <person name="Cichocki N."/>
            <person name="Veneault-Fourrey C."/>
            <person name="LaButti K."/>
            <person name="Lindquist E.A."/>
            <person name="Lipzen A."/>
            <person name="Lundell T."/>
            <person name="Morin E."/>
            <person name="Murat C."/>
            <person name="Riley R."/>
            <person name="Ohm R."/>
            <person name="Sun H."/>
            <person name="Tunlid A."/>
            <person name="Henrissat B."/>
            <person name="Grigoriev I.V."/>
            <person name="Hibbett D.S."/>
            <person name="Martin F."/>
        </authorList>
    </citation>
    <scope>NUCLEOTIDE SEQUENCE [LARGE SCALE GENOMIC DNA]</scope>
    <source>
        <strain evidence="2">LaAM-08-1</strain>
    </source>
</reference>
<keyword evidence="2" id="KW-1185">Reference proteome</keyword>
<evidence type="ECO:0000313" key="2">
    <source>
        <dbReference type="Proteomes" id="UP000054477"/>
    </source>
</evidence>
<dbReference type="AlphaFoldDB" id="A0A0C9WP61"/>
<proteinExistence type="predicted"/>
<dbReference type="Proteomes" id="UP000054477">
    <property type="component" value="Unassembled WGS sequence"/>
</dbReference>
<protein>
    <submittedName>
        <fullName evidence="1">Uncharacterized protein</fullName>
    </submittedName>
</protein>
<reference evidence="1 2" key="1">
    <citation type="submission" date="2014-04" db="EMBL/GenBank/DDBJ databases">
        <authorList>
            <consortium name="DOE Joint Genome Institute"/>
            <person name="Kuo A."/>
            <person name="Kohler A."/>
            <person name="Nagy L.G."/>
            <person name="Floudas D."/>
            <person name="Copeland A."/>
            <person name="Barry K.W."/>
            <person name="Cichocki N."/>
            <person name="Veneault-Fourrey C."/>
            <person name="LaButti K."/>
            <person name="Lindquist E.A."/>
            <person name="Lipzen A."/>
            <person name="Lundell T."/>
            <person name="Morin E."/>
            <person name="Murat C."/>
            <person name="Sun H."/>
            <person name="Tunlid A."/>
            <person name="Henrissat B."/>
            <person name="Grigoriev I.V."/>
            <person name="Hibbett D.S."/>
            <person name="Martin F."/>
            <person name="Nordberg H.P."/>
            <person name="Cantor M.N."/>
            <person name="Hua S.X."/>
        </authorList>
    </citation>
    <scope>NUCLEOTIDE SEQUENCE [LARGE SCALE GENOMIC DNA]</scope>
    <source>
        <strain evidence="1 2">LaAM-08-1</strain>
    </source>
</reference>
<evidence type="ECO:0000313" key="1">
    <source>
        <dbReference type="EMBL" id="KIJ99679.1"/>
    </source>
</evidence>
<dbReference type="OrthoDB" id="10503285at2759"/>
<dbReference type="HOGENOM" id="CLU_1875751_0_0_1"/>
<organism evidence="1 2">
    <name type="scientific">Laccaria amethystina LaAM-08-1</name>
    <dbReference type="NCBI Taxonomy" id="1095629"/>
    <lineage>
        <taxon>Eukaryota</taxon>
        <taxon>Fungi</taxon>
        <taxon>Dikarya</taxon>
        <taxon>Basidiomycota</taxon>
        <taxon>Agaricomycotina</taxon>
        <taxon>Agaricomycetes</taxon>
        <taxon>Agaricomycetidae</taxon>
        <taxon>Agaricales</taxon>
        <taxon>Agaricineae</taxon>
        <taxon>Hydnangiaceae</taxon>
        <taxon>Laccaria</taxon>
    </lineage>
</organism>
<dbReference type="EMBL" id="KN838642">
    <property type="protein sequence ID" value="KIJ99679.1"/>
    <property type="molecule type" value="Genomic_DNA"/>
</dbReference>
<accession>A0A0C9WP61</accession>
<name>A0A0C9WP61_9AGAR</name>